<dbReference type="SUPFAM" id="SSF56784">
    <property type="entry name" value="HAD-like"/>
    <property type="match status" value="1"/>
</dbReference>
<evidence type="ECO:0000313" key="4">
    <source>
        <dbReference type="Proteomes" id="UP000199666"/>
    </source>
</evidence>
<sequence length="184" mass="21794">MLVFQLLTTFVNMKIAIDMDEVLADPIHKFIQLYHRDYGIPLDLKIHAGNEIYHHVPEHINDKWFDYINAKGFFRDLPVIEGAVEALKRLQEQHEVYIVSAAMEFPNSLEDKYHWLAEHFPFIGWKNIIFCGEKIVNTDVMIDDRAKNFINFKGRTLLFTSPHNLLLTQYERVDNWHQVLEKLL</sequence>
<comment type="similarity">
    <text evidence="1">Belongs to the 5'(3')-deoxyribonucleotidase family.</text>
</comment>
<dbReference type="PANTHER" id="PTHR16504:SF4">
    <property type="entry name" value="5'(3')-DEOXYRIBONUCLEOTIDASE"/>
    <property type="match status" value="1"/>
</dbReference>
<dbReference type="SFLD" id="SFLDG01146">
    <property type="entry name" value="C1.2.2"/>
    <property type="match status" value="1"/>
</dbReference>
<dbReference type="AlphaFoldDB" id="A0A1I2X8L7"/>
<gene>
    <name evidence="3" type="ORF">SAMN04489864_10568</name>
</gene>
<name>A0A1I2X8L7_9SPHI</name>
<dbReference type="SFLD" id="SFLDS00003">
    <property type="entry name" value="Haloacid_Dehalogenase"/>
    <property type="match status" value="1"/>
</dbReference>
<feature type="active site" description="Proton donor" evidence="2">
    <location>
        <position position="20"/>
    </location>
</feature>
<dbReference type="GO" id="GO:0008253">
    <property type="term" value="F:5'-nucleotidase activity"/>
    <property type="evidence" value="ECO:0007669"/>
    <property type="project" value="InterPro"/>
</dbReference>
<dbReference type="Pfam" id="PF06941">
    <property type="entry name" value="NT5C"/>
    <property type="match status" value="1"/>
</dbReference>
<dbReference type="Gene3D" id="3.40.50.1000">
    <property type="entry name" value="HAD superfamily/HAD-like"/>
    <property type="match status" value="1"/>
</dbReference>
<dbReference type="EMBL" id="FOPP01000005">
    <property type="protein sequence ID" value="SFH09845.1"/>
    <property type="molecule type" value="Genomic_DNA"/>
</dbReference>
<dbReference type="SFLD" id="SFLDG01126">
    <property type="entry name" value="C1.2:_Nucleotidase_Like"/>
    <property type="match status" value="1"/>
</dbReference>
<dbReference type="Proteomes" id="UP000199666">
    <property type="component" value="Unassembled WGS sequence"/>
</dbReference>
<organism evidence="3 4">
    <name type="scientific">Pedobacter insulae</name>
    <dbReference type="NCBI Taxonomy" id="414048"/>
    <lineage>
        <taxon>Bacteria</taxon>
        <taxon>Pseudomonadati</taxon>
        <taxon>Bacteroidota</taxon>
        <taxon>Sphingobacteriia</taxon>
        <taxon>Sphingobacteriales</taxon>
        <taxon>Sphingobacteriaceae</taxon>
        <taxon>Pedobacter</taxon>
    </lineage>
</organism>
<accession>A0A1I2X8L7</accession>
<dbReference type="GO" id="GO:0009223">
    <property type="term" value="P:pyrimidine deoxyribonucleotide catabolic process"/>
    <property type="evidence" value="ECO:0007669"/>
    <property type="project" value="TreeGrafter"/>
</dbReference>
<dbReference type="InterPro" id="IPR023214">
    <property type="entry name" value="HAD_sf"/>
</dbReference>
<reference evidence="3 4" key="1">
    <citation type="submission" date="2016-10" db="EMBL/GenBank/DDBJ databases">
        <authorList>
            <person name="de Groot N.N."/>
        </authorList>
    </citation>
    <scope>NUCLEOTIDE SEQUENCE [LARGE SCALE GENOMIC DNA]</scope>
    <source>
        <strain evidence="3 4">DSM 18684</strain>
    </source>
</reference>
<feature type="active site" description="Nucleophile" evidence="2">
    <location>
        <position position="18"/>
    </location>
</feature>
<keyword evidence="4" id="KW-1185">Reference proteome</keyword>
<proteinExistence type="inferred from homology"/>
<dbReference type="InterPro" id="IPR036412">
    <property type="entry name" value="HAD-like_sf"/>
</dbReference>
<protein>
    <submittedName>
        <fullName evidence="3">5'(3')-deoxyribonucleotidase</fullName>
    </submittedName>
</protein>
<evidence type="ECO:0000256" key="2">
    <source>
        <dbReference type="PIRSR" id="PIRSR610708-1"/>
    </source>
</evidence>
<evidence type="ECO:0000313" key="3">
    <source>
        <dbReference type="EMBL" id="SFH09845.1"/>
    </source>
</evidence>
<dbReference type="PANTHER" id="PTHR16504">
    <property type="entry name" value="5'(3')-DEOXYRIBONUCLEOTIDASE"/>
    <property type="match status" value="1"/>
</dbReference>
<dbReference type="Gene3D" id="1.10.40.40">
    <property type="entry name" value="Deoxyribonucleotidase, domain 2"/>
    <property type="match status" value="1"/>
</dbReference>
<dbReference type="InterPro" id="IPR010708">
    <property type="entry name" value="5'(3')-deoxyribonucleotidase"/>
</dbReference>
<dbReference type="STRING" id="414048.SAMN04489864_10568"/>
<evidence type="ECO:0000256" key="1">
    <source>
        <dbReference type="ARBA" id="ARBA00009589"/>
    </source>
</evidence>